<dbReference type="EMBL" id="LAZR01000476">
    <property type="protein sequence ID" value="KKN67365.1"/>
    <property type="molecule type" value="Genomic_DNA"/>
</dbReference>
<protein>
    <submittedName>
        <fullName evidence="1">Uncharacterized protein</fullName>
    </submittedName>
</protein>
<dbReference type="AlphaFoldDB" id="A0A0F9SET0"/>
<proteinExistence type="predicted"/>
<accession>A0A0F9SET0</accession>
<name>A0A0F9SET0_9ZZZZ</name>
<organism evidence="1">
    <name type="scientific">marine sediment metagenome</name>
    <dbReference type="NCBI Taxonomy" id="412755"/>
    <lineage>
        <taxon>unclassified sequences</taxon>
        <taxon>metagenomes</taxon>
        <taxon>ecological metagenomes</taxon>
    </lineage>
</organism>
<gene>
    <name evidence="1" type="ORF">LCGC14_0462290</name>
</gene>
<comment type="caution">
    <text evidence="1">The sequence shown here is derived from an EMBL/GenBank/DDBJ whole genome shotgun (WGS) entry which is preliminary data.</text>
</comment>
<evidence type="ECO:0000313" key="1">
    <source>
        <dbReference type="EMBL" id="KKN67365.1"/>
    </source>
</evidence>
<sequence length="204" mass="24161">MVDVEKSCQSKVSSVVIVGKKSWNTKNTTKNIIKNIGKRKKMMNNTKFECGTCRKKKTRREVKIISKIVTCRPCLKERRAKHREYLKRDICGIRKRSDLVKEWAEKRKNQERLNKQLPPKIKGQKKKGWGSINPYRGIYLSSVEKQIIYKKYAHLGSDFAKERLHKITEHFNQMIAKKKEEGKTTEEINRTFKEEFSKLIMQEE</sequence>
<reference evidence="1" key="1">
    <citation type="journal article" date="2015" name="Nature">
        <title>Complex archaea that bridge the gap between prokaryotes and eukaryotes.</title>
        <authorList>
            <person name="Spang A."/>
            <person name="Saw J.H."/>
            <person name="Jorgensen S.L."/>
            <person name="Zaremba-Niedzwiedzka K."/>
            <person name="Martijn J."/>
            <person name="Lind A.E."/>
            <person name="van Eijk R."/>
            <person name="Schleper C."/>
            <person name="Guy L."/>
            <person name="Ettema T.J."/>
        </authorList>
    </citation>
    <scope>NUCLEOTIDE SEQUENCE</scope>
</reference>